<sequence>MGNVMDHDEIWAEIDHGKTRLAALLDELTPEQWRTPSLCEAWTVRDVAAHLAIAPTISLRRTVREAVRARGDFDRMIRVTAIERAAARTDAQILADLRDTTGARRLAPSTFVRDPLLDVLVHTQDIARPLGREVTAPADPALEALEWTWRRGFPFWPGRRFRGRRLVATDADWTRGRGVDLVAPAGDLLLMATGRLPVPAG</sequence>
<keyword evidence="3" id="KW-1185">Reference proteome</keyword>
<dbReference type="SUPFAM" id="SSF109854">
    <property type="entry name" value="DinB/YfiT-like putative metalloenzymes"/>
    <property type="match status" value="1"/>
</dbReference>
<dbReference type="AlphaFoldDB" id="A0A512HV44"/>
<accession>A0A512HV44</accession>
<feature type="domain" description="Mycothiol-dependent maleylpyruvate isomerase metal-binding" evidence="1">
    <location>
        <begin position="17"/>
        <end position="108"/>
    </location>
</feature>
<dbReference type="InterPro" id="IPR017517">
    <property type="entry name" value="Maleyloyr_isom"/>
</dbReference>
<organism evidence="2 3">
    <name type="scientific">Aeromicrobium flavum</name>
    <dbReference type="NCBI Taxonomy" id="416568"/>
    <lineage>
        <taxon>Bacteria</taxon>
        <taxon>Bacillati</taxon>
        <taxon>Actinomycetota</taxon>
        <taxon>Actinomycetes</taxon>
        <taxon>Propionibacteriales</taxon>
        <taxon>Nocardioidaceae</taxon>
        <taxon>Aeromicrobium</taxon>
    </lineage>
</organism>
<comment type="caution">
    <text evidence="2">The sequence shown here is derived from an EMBL/GenBank/DDBJ whole genome shotgun (WGS) entry which is preliminary data.</text>
</comment>
<reference evidence="2 3" key="1">
    <citation type="submission" date="2019-07" db="EMBL/GenBank/DDBJ databases">
        <title>Whole genome shotgun sequence of Aeromicrobium flavum NBRC 107625.</title>
        <authorList>
            <person name="Hosoyama A."/>
            <person name="Uohara A."/>
            <person name="Ohji S."/>
            <person name="Ichikawa N."/>
        </authorList>
    </citation>
    <scope>NUCLEOTIDE SEQUENCE [LARGE SCALE GENOMIC DNA]</scope>
    <source>
        <strain evidence="2 3">NBRC 107625</strain>
    </source>
</reference>
<evidence type="ECO:0000313" key="3">
    <source>
        <dbReference type="Proteomes" id="UP000321769"/>
    </source>
</evidence>
<dbReference type="EMBL" id="BJZQ01000006">
    <property type="protein sequence ID" value="GEO89305.1"/>
    <property type="molecule type" value="Genomic_DNA"/>
</dbReference>
<protein>
    <recommendedName>
        <fullName evidence="1">Mycothiol-dependent maleylpyruvate isomerase metal-binding domain-containing protein</fullName>
    </recommendedName>
</protein>
<name>A0A512HV44_9ACTN</name>
<dbReference type="Pfam" id="PF11716">
    <property type="entry name" value="MDMPI_N"/>
    <property type="match status" value="1"/>
</dbReference>
<dbReference type="InterPro" id="IPR034660">
    <property type="entry name" value="DinB/YfiT-like"/>
</dbReference>
<dbReference type="GO" id="GO:0046872">
    <property type="term" value="F:metal ion binding"/>
    <property type="evidence" value="ECO:0007669"/>
    <property type="project" value="InterPro"/>
</dbReference>
<gene>
    <name evidence="2" type="ORF">AFL01nite_16320</name>
</gene>
<dbReference type="RefSeq" id="WP_222593450.1">
    <property type="nucleotide sequence ID" value="NZ_BAAAYQ010000005.1"/>
</dbReference>
<proteinExistence type="predicted"/>
<evidence type="ECO:0000313" key="2">
    <source>
        <dbReference type="EMBL" id="GEO89305.1"/>
    </source>
</evidence>
<dbReference type="NCBIfam" id="TIGR03083">
    <property type="entry name" value="maleylpyruvate isomerase family mycothiol-dependent enzyme"/>
    <property type="match status" value="1"/>
</dbReference>
<dbReference type="Gene3D" id="1.20.120.450">
    <property type="entry name" value="dinb family like domain"/>
    <property type="match status" value="1"/>
</dbReference>
<dbReference type="InterPro" id="IPR024344">
    <property type="entry name" value="MDMPI_metal-binding"/>
</dbReference>
<evidence type="ECO:0000259" key="1">
    <source>
        <dbReference type="Pfam" id="PF11716"/>
    </source>
</evidence>
<dbReference type="Proteomes" id="UP000321769">
    <property type="component" value="Unassembled WGS sequence"/>
</dbReference>